<feature type="transmembrane region" description="Helical" evidence="1">
    <location>
        <begin position="51"/>
        <end position="72"/>
    </location>
</feature>
<dbReference type="AlphaFoldDB" id="A0A955EEG9"/>
<keyword evidence="1" id="KW-1133">Transmembrane helix</keyword>
<feature type="transmembrane region" description="Helical" evidence="1">
    <location>
        <begin position="214"/>
        <end position="235"/>
    </location>
</feature>
<feature type="transmembrane region" description="Helical" evidence="1">
    <location>
        <begin position="12"/>
        <end position="31"/>
    </location>
</feature>
<keyword evidence="1" id="KW-0472">Membrane</keyword>
<comment type="caution">
    <text evidence="2">The sequence shown here is derived from an EMBL/GenBank/DDBJ whole genome shotgun (WGS) entry which is preliminary data.</text>
</comment>
<protein>
    <submittedName>
        <fullName evidence="2">Uncharacterized protein</fullName>
    </submittedName>
</protein>
<feature type="non-terminal residue" evidence="2">
    <location>
        <position position="283"/>
    </location>
</feature>
<proteinExistence type="predicted"/>
<keyword evidence="1" id="KW-0812">Transmembrane</keyword>
<dbReference type="Proteomes" id="UP000740557">
    <property type="component" value="Unassembled WGS sequence"/>
</dbReference>
<dbReference type="EMBL" id="JAGQNX010000124">
    <property type="protein sequence ID" value="MCA9308634.1"/>
    <property type="molecule type" value="Genomic_DNA"/>
</dbReference>
<feature type="transmembrane region" description="Helical" evidence="1">
    <location>
        <begin position="93"/>
        <end position="119"/>
    </location>
</feature>
<gene>
    <name evidence="2" type="ORF">KC980_03915</name>
</gene>
<organism evidence="2 3">
    <name type="scientific">candidate division WWE3 bacterium</name>
    <dbReference type="NCBI Taxonomy" id="2053526"/>
    <lineage>
        <taxon>Bacteria</taxon>
        <taxon>Katanobacteria</taxon>
    </lineage>
</organism>
<name>A0A955EEG9_UNCKA</name>
<reference evidence="2" key="2">
    <citation type="journal article" date="2021" name="Microbiome">
        <title>Successional dynamics and alternative stable states in a saline activated sludge microbial community over 9 years.</title>
        <authorList>
            <person name="Wang Y."/>
            <person name="Ye J."/>
            <person name="Ju F."/>
            <person name="Liu L."/>
            <person name="Boyd J.A."/>
            <person name="Deng Y."/>
            <person name="Parks D.H."/>
            <person name="Jiang X."/>
            <person name="Yin X."/>
            <person name="Woodcroft B.J."/>
            <person name="Tyson G.W."/>
            <person name="Hugenholtz P."/>
            <person name="Polz M.F."/>
            <person name="Zhang T."/>
        </authorList>
    </citation>
    <scope>NUCLEOTIDE SEQUENCE</scope>
    <source>
        <strain evidence="2">HKST-UBA79</strain>
    </source>
</reference>
<accession>A0A955EEG9</accession>
<evidence type="ECO:0000256" key="1">
    <source>
        <dbReference type="SAM" id="Phobius"/>
    </source>
</evidence>
<evidence type="ECO:0000313" key="3">
    <source>
        <dbReference type="Proteomes" id="UP000740557"/>
    </source>
</evidence>
<sequence>MKTLRIIKNNLVTLLFLGMIYLLNWVIPESVRLPFYHNLRELDLAGNPTSLLITLAITLGLIFVSIIGWYGINTATDIGIPKLEIATANFTKTLVVVASLSAVLGTIGSSGGEIASAFFEGLRILPDIITHKPVDSAGIFSVYVANFSGVVNASAAAVAGIVLIYSLKTKRISSKQFKEKVRELGAKSTLILATGLFFLYFIQSAVTWDGSPTFSQSLLVVLFLVIVFIYGFNAYKSTDAQYKPKSGRDYLFPQKESFSLHPKRLGSFLALHAIGDSQNLLVV</sequence>
<feature type="transmembrane region" description="Helical" evidence="1">
    <location>
        <begin position="139"/>
        <end position="167"/>
    </location>
</feature>
<evidence type="ECO:0000313" key="2">
    <source>
        <dbReference type="EMBL" id="MCA9308634.1"/>
    </source>
</evidence>
<reference evidence="2" key="1">
    <citation type="submission" date="2020-04" db="EMBL/GenBank/DDBJ databases">
        <authorList>
            <person name="Zhang T."/>
        </authorList>
    </citation>
    <scope>NUCLEOTIDE SEQUENCE</scope>
    <source>
        <strain evidence="2">HKST-UBA79</strain>
    </source>
</reference>
<feature type="transmembrane region" description="Helical" evidence="1">
    <location>
        <begin position="188"/>
        <end position="208"/>
    </location>
</feature>